<dbReference type="OrthoDB" id="1924990at2759"/>
<protein>
    <recommendedName>
        <fullName evidence="3">Protein plastid redox insensitive 2, chloroplastic</fullName>
    </recommendedName>
</protein>
<reference evidence="1 2" key="1">
    <citation type="journal article" date="2017" name="Nature">
        <title>The Apostasia genome and the evolution of orchids.</title>
        <authorList>
            <person name="Zhang G.Q."/>
            <person name="Liu K.W."/>
            <person name="Li Z."/>
            <person name="Lohaus R."/>
            <person name="Hsiao Y.Y."/>
            <person name="Niu S.C."/>
            <person name="Wang J.Y."/>
            <person name="Lin Y.C."/>
            <person name="Xu Q."/>
            <person name="Chen L.J."/>
            <person name="Yoshida K."/>
            <person name="Fujiwara S."/>
            <person name="Wang Z.W."/>
            <person name="Zhang Y.Q."/>
            <person name="Mitsuda N."/>
            <person name="Wang M."/>
            <person name="Liu G.H."/>
            <person name="Pecoraro L."/>
            <person name="Huang H.X."/>
            <person name="Xiao X.J."/>
            <person name="Lin M."/>
            <person name="Wu X.Y."/>
            <person name="Wu W.L."/>
            <person name="Chen Y.Y."/>
            <person name="Chang S.B."/>
            <person name="Sakamoto S."/>
            <person name="Ohme-Takagi M."/>
            <person name="Yagi M."/>
            <person name="Zeng S.J."/>
            <person name="Shen C.Y."/>
            <person name="Yeh C.M."/>
            <person name="Luo Y.B."/>
            <person name="Tsai W.C."/>
            <person name="Van de Peer Y."/>
            <person name="Liu Z.J."/>
        </authorList>
    </citation>
    <scope>NUCLEOTIDE SEQUENCE [LARGE SCALE GENOMIC DNA]</scope>
    <source>
        <strain evidence="2">cv. Shenzhen</strain>
        <tissue evidence="1">Stem</tissue>
    </source>
</reference>
<dbReference type="Proteomes" id="UP000236161">
    <property type="component" value="Unassembled WGS sequence"/>
</dbReference>
<dbReference type="PANTHER" id="PTHR35987:SF2">
    <property type="entry name" value="PROTEIN PLASTID REDOX INSENSITIVE 2, CHLOROPLASTIC"/>
    <property type="match status" value="1"/>
</dbReference>
<proteinExistence type="predicted"/>
<dbReference type="PANTHER" id="PTHR35987">
    <property type="entry name" value="PROTEIN PLASTID REDOX INSENSITIVE 2, CHLOROPLASTIC-RELATED"/>
    <property type="match status" value="1"/>
</dbReference>
<organism evidence="1 2">
    <name type="scientific">Apostasia shenzhenica</name>
    <dbReference type="NCBI Taxonomy" id="1088818"/>
    <lineage>
        <taxon>Eukaryota</taxon>
        <taxon>Viridiplantae</taxon>
        <taxon>Streptophyta</taxon>
        <taxon>Embryophyta</taxon>
        <taxon>Tracheophyta</taxon>
        <taxon>Spermatophyta</taxon>
        <taxon>Magnoliopsida</taxon>
        <taxon>Liliopsida</taxon>
        <taxon>Asparagales</taxon>
        <taxon>Orchidaceae</taxon>
        <taxon>Apostasioideae</taxon>
        <taxon>Apostasia</taxon>
    </lineage>
</organism>
<dbReference type="InterPro" id="IPR039349">
    <property type="entry name" value="PRIN2"/>
</dbReference>
<dbReference type="GO" id="GO:0010468">
    <property type="term" value="P:regulation of gene expression"/>
    <property type="evidence" value="ECO:0007669"/>
    <property type="project" value="InterPro"/>
</dbReference>
<dbReference type="AlphaFoldDB" id="A0A2I0A7G2"/>
<dbReference type="STRING" id="1088818.A0A2I0A7G2"/>
<name>A0A2I0A7G2_9ASPA</name>
<evidence type="ECO:0008006" key="3">
    <source>
        <dbReference type="Google" id="ProtNLM"/>
    </source>
</evidence>
<sequence>MPPEHRVNRPTKSAPSEFPRLIVALIRRTGAHVSSSGPRDPKKPFGLHSYAVTCSARRFRSGASAVPMENWVFQVAPRSSPRLLCNAAEYVFPDPIPEFADAETSKFKAHLLEKLSKKDIFGDSLEEVVRVCTEQILSNFLHSEYGGPGTLMVVPFIDMADTINERGLPGGPQAARAAVVWAQNHIDKDWKDWTGDPNL</sequence>
<evidence type="ECO:0000313" key="1">
    <source>
        <dbReference type="EMBL" id="PKA51478.1"/>
    </source>
</evidence>
<keyword evidence="2" id="KW-1185">Reference proteome</keyword>
<evidence type="ECO:0000313" key="2">
    <source>
        <dbReference type="Proteomes" id="UP000236161"/>
    </source>
</evidence>
<dbReference type="EMBL" id="KZ452013">
    <property type="protein sequence ID" value="PKA51478.1"/>
    <property type="molecule type" value="Genomic_DNA"/>
</dbReference>
<gene>
    <name evidence="1" type="ORF">AXF42_Ash002843</name>
</gene>
<accession>A0A2I0A7G2</accession>